<dbReference type="AlphaFoldDB" id="A0A1I7TC98"/>
<sequence length="203" mass="21758">MIFLTIFLASCVSIMLIGCFSKPAAPQTNKPSPVKKAEAKKVPAKDNKTKIPPPAPSTSVPSSIPSVPLKTSPDGCKTAHPPKHPEPVVMKSVQLNKTKDGPKKKTALKTQESAYAGVEKSEVKLQSPKTPSVITLPTKESSPPPKETPKVVPKVEINENSDDTIEDIPSVRAKDGPSFERESKETIGTKEDGVKKSTEGEKK</sequence>
<evidence type="ECO:0000313" key="4">
    <source>
        <dbReference type="WBParaSite" id="Csp11.Scaffold579.g4537.t1"/>
    </source>
</evidence>
<dbReference type="Proteomes" id="UP000095282">
    <property type="component" value="Unplaced"/>
</dbReference>
<evidence type="ECO:0000313" key="3">
    <source>
        <dbReference type="Proteomes" id="UP000095282"/>
    </source>
</evidence>
<keyword evidence="3" id="KW-1185">Reference proteome</keyword>
<proteinExistence type="predicted"/>
<organism evidence="3 4">
    <name type="scientific">Caenorhabditis tropicalis</name>
    <dbReference type="NCBI Taxonomy" id="1561998"/>
    <lineage>
        <taxon>Eukaryota</taxon>
        <taxon>Metazoa</taxon>
        <taxon>Ecdysozoa</taxon>
        <taxon>Nematoda</taxon>
        <taxon>Chromadorea</taxon>
        <taxon>Rhabditida</taxon>
        <taxon>Rhabditina</taxon>
        <taxon>Rhabditomorpha</taxon>
        <taxon>Rhabditoidea</taxon>
        <taxon>Rhabditidae</taxon>
        <taxon>Peloderinae</taxon>
        <taxon>Caenorhabditis</taxon>
    </lineage>
</organism>
<feature type="compositionally biased region" description="Basic and acidic residues" evidence="1">
    <location>
        <begin position="35"/>
        <end position="49"/>
    </location>
</feature>
<name>A0A1I7TC98_9PELO</name>
<evidence type="ECO:0000256" key="2">
    <source>
        <dbReference type="SAM" id="SignalP"/>
    </source>
</evidence>
<dbReference type="WBParaSite" id="Csp11.Scaffold579.g4537.t1">
    <property type="protein sequence ID" value="Csp11.Scaffold579.g4537.t1"/>
    <property type="gene ID" value="Csp11.Scaffold579.g4537"/>
</dbReference>
<feature type="region of interest" description="Disordered" evidence="1">
    <location>
        <begin position="23"/>
        <end position="203"/>
    </location>
</feature>
<reference evidence="4" key="1">
    <citation type="submission" date="2016-11" db="UniProtKB">
        <authorList>
            <consortium name="WormBaseParasite"/>
        </authorList>
    </citation>
    <scope>IDENTIFICATION</scope>
</reference>
<evidence type="ECO:0000256" key="1">
    <source>
        <dbReference type="SAM" id="MobiDB-lite"/>
    </source>
</evidence>
<protein>
    <submittedName>
        <fullName evidence="4">Uncharacterized protein</fullName>
    </submittedName>
</protein>
<keyword evidence="2" id="KW-0732">Signal</keyword>
<feature type="chain" id="PRO_5009307359" evidence="2">
    <location>
        <begin position="27"/>
        <end position="203"/>
    </location>
</feature>
<dbReference type="eggNOG" id="ENOG502TJ21">
    <property type="taxonomic scope" value="Eukaryota"/>
</dbReference>
<feature type="signal peptide" evidence="2">
    <location>
        <begin position="1"/>
        <end position="26"/>
    </location>
</feature>
<feature type="compositionally biased region" description="Basic and acidic residues" evidence="1">
    <location>
        <begin position="172"/>
        <end position="203"/>
    </location>
</feature>
<feature type="compositionally biased region" description="Low complexity" evidence="1">
    <location>
        <begin position="57"/>
        <end position="68"/>
    </location>
</feature>
<accession>A0A1I7TC98</accession>